<dbReference type="SMART" id="SM00184">
    <property type="entry name" value="RING"/>
    <property type="match status" value="1"/>
</dbReference>
<keyword evidence="1" id="KW-0479">Metal-binding</keyword>
<keyword evidence="1" id="KW-0863">Zinc-finger</keyword>
<dbReference type="AlphaFoldDB" id="A0A8H7KDU1"/>
<gene>
    <name evidence="5" type="ORF">IM811_017954</name>
</gene>
<organism evidence="5 6">
    <name type="scientific">Bionectria ochroleuca</name>
    <name type="common">Gliocladium roseum</name>
    <dbReference type="NCBI Taxonomy" id="29856"/>
    <lineage>
        <taxon>Eukaryota</taxon>
        <taxon>Fungi</taxon>
        <taxon>Dikarya</taxon>
        <taxon>Ascomycota</taxon>
        <taxon>Pezizomycotina</taxon>
        <taxon>Sordariomycetes</taxon>
        <taxon>Hypocreomycetidae</taxon>
        <taxon>Hypocreales</taxon>
        <taxon>Bionectriaceae</taxon>
        <taxon>Clonostachys</taxon>
    </lineage>
</organism>
<dbReference type="GO" id="GO:0008270">
    <property type="term" value="F:zinc ion binding"/>
    <property type="evidence" value="ECO:0007669"/>
    <property type="project" value="UniProtKB-KW"/>
</dbReference>
<name>A0A8H7KDU1_BIOOC</name>
<evidence type="ECO:0000256" key="2">
    <source>
        <dbReference type="SAM" id="MobiDB-lite"/>
    </source>
</evidence>
<evidence type="ECO:0000313" key="6">
    <source>
        <dbReference type="Proteomes" id="UP000616885"/>
    </source>
</evidence>
<accession>A0A8H7KDU1</accession>
<keyword evidence="1" id="KW-0862">Zinc</keyword>
<evidence type="ECO:0000256" key="3">
    <source>
        <dbReference type="SAM" id="Phobius"/>
    </source>
</evidence>
<sequence>MLSRRTMGLNPDSLPAANSSSDSRKQFDSLPIEALPVFIISGVILLLLLICFLCAITRFPTESDDVESTASASSADSSASQKPSLEMLDREAPAKDFAQVKEEAKQRKPCDRPVWPDSYYACAICLDSLKAEQCVRRLCCGHVFHSSCIVPWYLRKHYFCPLCTLPYITEECEGSEPA</sequence>
<dbReference type="PROSITE" id="PS50089">
    <property type="entry name" value="ZF_RING_2"/>
    <property type="match status" value="1"/>
</dbReference>
<dbReference type="PANTHER" id="PTHR22765">
    <property type="entry name" value="RING FINGER AND PROTEASE ASSOCIATED DOMAIN-CONTAINING"/>
    <property type="match status" value="1"/>
</dbReference>
<dbReference type="CDD" id="cd16454">
    <property type="entry name" value="RING-H2_PA-TM-RING"/>
    <property type="match status" value="1"/>
</dbReference>
<feature type="domain" description="RING-type" evidence="4">
    <location>
        <begin position="122"/>
        <end position="164"/>
    </location>
</feature>
<reference evidence="5" key="1">
    <citation type="submission" date="2020-10" db="EMBL/GenBank/DDBJ databases">
        <title>High-Quality Genome Resource of Clonostachys rosea strain S41 by Oxford Nanopore Long-Read Sequencing.</title>
        <authorList>
            <person name="Wang H."/>
        </authorList>
    </citation>
    <scope>NUCLEOTIDE SEQUENCE</scope>
    <source>
        <strain evidence="5">S41</strain>
    </source>
</reference>
<keyword evidence="3" id="KW-0812">Transmembrane</keyword>
<proteinExistence type="predicted"/>
<dbReference type="SUPFAM" id="SSF57850">
    <property type="entry name" value="RING/U-box"/>
    <property type="match status" value="1"/>
</dbReference>
<dbReference type="Pfam" id="PF13639">
    <property type="entry name" value="zf-RING_2"/>
    <property type="match status" value="1"/>
</dbReference>
<dbReference type="Gene3D" id="3.30.40.10">
    <property type="entry name" value="Zinc/RING finger domain, C3HC4 (zinc finger)"/>
    <property type="match status" value="1"/>
</dbReference>
<protein>
    <recommendedName>
        <fullName evidence="4">RING-type domain-containing protein</fullName>
    </recommendedName>
</protein>
<evidence type="ECO:0000313" key="5">
    <source>
        <dbReference type="EMBL" id="KAF9748449.1"/>
    </source>
</evidence>
<comment type="caution">
    <text evidence="5">The sequence shown here is derived from an EMBL/GenBank/DDBJ whole genome shotgun (WGS) entry which is preliminary data.</text>
</comment>
<dbReference type="Proteomes" id="UP000616885">
    <property type="component" value="Unassembled WGS sequence"/>
</dbReference>
<feature type="region of interest" description="Disordered" evidence="2">
    <location>
        <begin position="1"/>
        <end position="23"/>
    </location>
</feature>
<feature type="transmembrane region" description="Helical" evidence="3">
    <location>
        <begin position="34"/>
        <end position="56"/>
    </location>
</feature>
<dbReference type="GO" id="GO:0061630">
    <property type="term" value="F:ubiquitin protein ligase activity"/>
    <property type="evidence" value="ECO:0007669"/>
    <property type="project" value="TreeGrafter"/>
</dbReference>
<dbReference type="InterPro" id="IPR051826">
    <property type="entry name" value="E3_ubiquitin-ligase_domain"/>
</dbReference>
<evidence type="ECO:0000259" key="4">
    <source>
        <dbReference type="PROSITE" id="PS50089"/>
    </source>
</evidence>
<evidence type="ECO:0000256" key="1">
    <source>
        <dbReference type="PROSITE-ProRule" id="PRU00175"/>
    </source>
</evidence>
<dbReference type="InterPro" id="IPR013083">
    <property type="entry name" value="Znf_RING/FYVE/PHD"/>
</dbReference>
<dbReference type="InterPro" id="IPR001841">
    <property type="entry name" value="Znf_RING"/>
</dbReference>
<keyword evidence="3" id="KW-0472">Membrane</keyword>
<dbReference type="GO" id="GO:0006511">
    <property type="term" value="P:ubiquitin-dependent protein catabolic process"/>
    <property type="evidence" value="ECO:0007669"/>
    <property type="project" value="TreeGrafter"/>
</dbReference>
<dbReference type="EMBL" id="JADCTT010000009">
    <property type="protein sequence ID" value="KAF9748449.1"/>
    <property type="molecule type" value="Genomic_DNA"/>
</dbReference>
<keyword evidence="3" id="KW-1133">Transmembrane helix</keyword>